<reference evidence="2" key="1">
    <citation type="journal article" date="2014" name="Int. J. Syst. Evol. Microbiol.">
        <title>Complete genome sequence of Corynebacterium casei LMG S-19264T (=DSM 44701T), isolated from a smear-ripened cheese.</title>
        <authorList>
            <consortium name="US DOE Joint Genome Institute (JGI-PGF)"/>
            <person name="Walter F."/>
            <person name="Albersmeier A."/>
            <person name="Kalinowski J."/>
            <person name="Ruckert C."/>
        </authorList>
    </citation>
    <scope>NUCLEOTIDE SEQUENCE</scope>
    <source>
        <strain evidence="2">CGMCC 1.10998</strain>
    </source>
</reference>
<organism evidence="2 3">
    <name type="scientific">Undibacterium terreum</name>
    <dbReference type="NCBI Taxonomy" id="1224302"/>
    <lineage>
        <taxon>Bacteria</taxon>
        <taxon>Pseudomonadati</taxon>
        <taxon>Pseudomonadota</taxon>
        <taxon>Betaproteobacteria</taxon>
        <taxon>Burkholderiales</taxon>
        <taxon>Oxalobacteraceae</taxon>
        <taxon>Undibacterium</taxon>
    </lineage>
</organism>
<dbReference type="AlphaFoldDB" id="A0A916UNF7"/>
<protein>
    <submittedName>
        <fullName evidence="2">Uncharacterized protein</fullName>
    </submittedName>
</protein>
<dbReference type="RefSeq" id="WP_188566706.1">
    <property type="nucleotide sequence ID" value="NZ_BMED01000002.1"/>
</dbReference>
<keyword evidence="3" id="KW-1185">Reference proteome</keyword>
<dbReference type="EMBL" id="BMED01000002">
    <property type="protein sequence ID" value="GGC79817.1"/>
    <property type="molecule type" value="Genomic_DNA"/>
</dbReference>
<evidence type="ECO:0000313" key="2">
    <source>
        <dbReference type="EMBL" id="GGC79817.1"/>
    </source>
</evidence>
<sequence length="67" mass="7782">MKNLIHQKLDSEETGFTEHYVPIKKQHQEYRDAEVSIRASDDKARTSRKHTKAGKARDYGSTDSYAR</sequence>
<comment type="caution">
    <text evidence="2">The sequence shown here is derived from an EMBL/GenBank/DDBJ whole genome shotgun (WGS) entry which is preliminary data.</text>
</comment>
<gene>
    <name evidence="2" type="ORF">GCM10011396_28880</name>
</gene>
<name>A0A916UNF7_9BURK</name>
<feature type="compositionally biased region" description="Basic and acidic residues" evidence="1">
    <location>
        <begin position="55"/>
        <end position="67"/>
    </location>
</feature>
<accession>A0A916UNF7</accession>
<proteinExistence type="predicted"/>
<reference evidence="2" key="2">
    <citation type="submission" date="2020-09" db="EMBL/GenBank/DDBJ databases">
        <authorList>
            <person name="Sun Q."/>
            <person name="Zhou Y."/>
        </authorList>
    </citation>
    <scope>NUCLEOTIDE SEQUENCE</scope>
    <source>
        <strain evidence="2">CGMCC 1.10998</strain>
    </source>
</reference>
<feature type="region of interest" description="Disordered" evidence="1">
    <location>
        <begin position="27"/>
        <end position="67"/>
    </location>
</feature>
<evidence type="ECO:0000256" key="1">
    <source>
        <dbReference type="SAM" id="MobiDB-lite"/>
    </source>
</evidence>
<dbReference type="Proteomes" id="UP000637423">
    <property type="component" value="Unassembled WGS sequence"/>
</dbReference>
<feature type="compositionally biased region" description="Basic and acidic residues" evidence="1">
    <location>
        <begin position="27"/>
        <end position="45"/>
    </location>
</feature>
<evidence type="ECO:0000313" key="3">
    <source>
        <dbReference type="Proteomes" id="UP000637423"/>
    </source>
</evidence>